<name>A0A8S0QC44_OLEEU</name>
<dbReference type="EMBL" id="CACTIH010001825">
    <property type="protein sequence ID" value="CAA2964548.1"/>
    <property type="molecule type" value="Genomic_DNA"/>
</dbReference>
<evidence type="ECO:0000313" key="1">
    <source>
        <dbReference type="EMBL" id="CAA2964548.1"/>
    </source>
</evidence>
<keyword evidence="2" id="KW-1185">Reference proteome</keyword>
<reference evidence="1 2" key="1">
    <citation type="submission" date="2019-12" db="EMBL/GenBank/DDBJ databases">
        <authorList>
            <person name="Alioto T."/>
            <person name="Alioto T."/>
            <person name="Gomez Garrido J."/>
        </authorList>
    </citation>
    <scope>NUCLEOTIDE SEQUENCE [LARGE SCALE GENOMIC DNA]</scope>
</reference>
<organism evidence="1 2">
    <name type="scientific">Olea europaea subsp. europaea</name>
    <dbReference type="NCBI Taxonomy" id="158383"/>
    <lineage>
        <taxon>Eukaryota</taxon>
        <taxon>Viridiplantae</taxon>
        <taxon>Streptophyta</taxon>
        <taxon>Embryophyta</taxon>
        <taxon>Tracheophyta</taxon>
        <taxon>Spermatophyta</taxon>
        <taxon>Magnoliopsida</taxon>
        <taxon>eudicotyledons</taxon>
        <taxon>Gunneridae</taxon>
        <taxon>Pentapetalae</taxon>
        <taxon>asterids</taxon>
        <taxon>lamiids</taxon>
        <taxon>Lamiales</taxon>
        <taxon>Oleaceae</taxon>
        <taxon>Oleeae</taxon>
        <taxon>Olea</taxon>
    </lineage>
</organism>
<protein>
    <submittedName>
        <fullName evidence="1">Uncharacterized protein</fullName>
    </submittedName>
</protein>
<dbReference type="AlphaFoldDB" id="A0A8S0QC44"/>
<evidence type="ECO:0000313" key="2">
    <source>
        <dbReference type="Proteomes" id="UP000594638"/>
    </source>
</evidence>
<comment type="caution">
    <text evidence="1">The sequence shown here is derived from an EMBL/GenBank/DDBJ whole genome shotgun (WGS) entry which is preliminary data.</text>
</comment>
<dbReference type="Gramene" id="OE9A121001T1">
    <property type="protein sequence ID" value="OE9A121001C1"/>
    <property type="gene ID" value="OE9A121001"/>
</dbReference>
<dbReference type="Proteomes" id="UP000594638">
    <property type="component" value="Unassembled WGS sequence"/>
</dbReference>
<proteinExistence type="predicted"/>
<gene>
    <name evidence="1" type="ORF">OLEA9_A121001</name>
</gene>
<accession>A0A8S0QC44</accession>
<sequence>MRRFDSGDVFVQATELEWWCGCRPRTARLPHEGEDRRLQQVKELWEVGSVWEVDEDVESMYCATALVQWF</sequence>